<evidence type="ECO:0000313" key="3">
    <source>
        <dbReference type="Proteomes" id="UP000271087"/>
    </source>
</evidence>
<sequence>MILFIIFPAIIVAVTGHDCHRGKLTSLHRDIIVDEHNK</sequence>
<dbReference type="AlphaFoldDB" id="A0A182EZW9"/>
<name>A0A182EZW9_ONCOC</name>
<evidence type="ECO:0000313" key="2">
    <source>
        <dbReference type="EMBL" id="VDN04925.1"/>
    </source>
</evidence>
<keyword evidence="1" id="KW-0732">Signal</keyword>
<evidence type="ECO:0000313" key="4">
    <source>
        <dbReference type="WBParaSite" id="nOo.2.0.1.t13731-RA"/>
    </source>
</evidence>
<dbReference type="EMBL" id="UYRW01018209">
    <property type="protein sequence ID" value="VDN04925.1"/>
    <property type="molecule type" value="Genomic_DNA"/>
</dbReference>
<reference evidence="2 3" key="2">
    <citation type="submission" date="2018-08" db="EMBL/GenBank/DDBJ databases">
        <authorList>
            <person name="Laetsch R D."/>
            <person name="Stevens L."/>
            <person name="Kumar S."/>
            <person name="Blaxter L. M."/>
        </authorList>
    </citation>
    <scope>NUCLEOTIDE SEQUENCE [LARGE SCALE GENOMIC DNA]</scope>
</reference>
<dbReference type="Proteomes" id="UP000271087">
    <property type="component" value="Unassembled WGS sequence"/>
</dbReference>
<proteinExistence type="predicted"/>
<reference evidence="4" key="1">
    <citation type="submission" date="2016-06" db="UniProtKB">
        <authorList>
            <consortium name="WormBaseParasite"/>
        </authorList>
    </citation>
    <scope>IDENTIFICATION</scope>
</reference>
<accession>A0A182EZW9</accession>
<feature type="signal peptide" evidence="1">
    <location>
        <begin position="1"/>
        <end position="16"/>
    </location>
</feature>
<organism evidence="4">
    <name type="scientific">Onchocerca ochengi</name>
    <name type="common">Filarial nematode worm</name>
    <dbReference type="NCBI Taxonomy" id="42157"/>
    <lineage>
        <taxon>Eukaryota</taxon>
        <taxon>Metazoa</taxon>
        <taxon>Ecdysozoa</taxon>
        <taxon>Nematoda</taxon>
        <taxon>Chromadorea</taxon>
        <taxon>Rhabditida</taxon>
        <taxon>Spirurina</taxon>
        <taxon>Spiruromorpha</taxon>
        <taxon>Filarioidea</taxon>
        <taxon>Onchocercidae</taxon>
        <taxon>Onchocerca</taxon>
    </lineage>
</organism>
<dbReference type="WBParaSite" id="nOo.2.0.1.t13731-RA">
    <property type="protein sequence ID" value="nOo.2.0.1.t13731-RA"/>
    <property type="gene ID" value="nOo.2.0.1.g13731"/>
</dbReference>
<feature type="chain" id="PRO_5043137680" evidence="1">
    <location>
        <begin position="17"/>
        <end position="38"/>
    </location>
</feature>
<gene>
    <name evidence="2" type="ORF">NOO_LOCUS13731</name>
</gene>
<protein>
    <submittedName>
        <fullName evidence="2 4">Uncharacterized protein</fullName>
    </submittedName>
</protein>
<keyword evidence="3" id="KW-1185">Reference proteome</keyword>
<evidence type="ECO:0000256" key="1">
    <source>
        <dbReference type="SAM" id="SignalP"/>
    </source>
</evidence>